<evidence type="ECO:0000313" key="1">
    <source>
        <dbReference type="EMBL" id="GAU31169.1"/>
    </source>
</evidence>
<reference evidence="2" key="1">
    <citation type="journal article" date="2017" name="Front. Plant Sci.">
        <title>Climate Clever Clovers: New Paradigm to Reduce the Environmental Footprint of Ruminants by Breeding Low Methanogenic Forages Utilizing Haplotype Variation.</title>
        <authorList>
            <person name="Kaur P."/>
            <person name="Appels R."/>
            <person name="Bayer P.E."/>
            <person name="Keeble-Gagnere G."/>
            <person name="Wang J."/>
            <person name="Hirakawa H."/>
            <person name="Shirasawa K."/>
            <person name="Vercoe P."/>
            <person name="Stefanova K."/>
            <person name="Durmic Z."/>
            <person name="Nichols P."/>
            <person name="Revell C."/>
            <person name="Isobe S.N."/>
            <person name="Edwards D."/>
            <person name="Erskine W."/>
        </authorList>
    </citation>
    <scope>NUCLEOTIDE SEQUENCE [LARGE SCALE GENOMIC DNA]</scope>
    <source>
        <strain evidence="2">cv. Daliak</strain>
    </source>
</reference>
<keyword evidence="2" id="KW-1185">Reference proteome</keyword>
<dbReference type="Proteomes" id="UP000242715">
    <property type="component" value="Unassembled WGS sequence"/>
</dbReference>
<dbReference type="AlphaFoldDB" id="A0A2Z6NHJ9"/>
<dbReference type="EMBL" id="DF973447">
    <property type="protein sequence ID" value="GAU31169.1"/>
    <property type="molecule type" value="Genomic_DNA"/>
</dbReference>
<organism evidence="1 2">
    <name type="scientific">Trifolium subterraneum</name>
    <name type="common">Subterranean clover</name>
    <dbReference type="NCBI Taxonomy" id="3900"/>
    <lineage>
        <taxon>Eukaryota</taxon>
        <taxon>Viridiplantae</taxon>
        <taxon>Streptophyta</taxon>
        <taxon>Embryophyta</taxon>
        <taxon>Tracheophyta</taxon>
        <taxon>Spermatophyta</taxon>
        <taxon>Magnoliopsida</taxon>
        <taxon>eudicotyledons</taxon>
        <taxon>Gunneridae</taxon>
        <taxon>Pentapetalae</taxon>
        <taxon>rosids</taxon>
        <taxon>fabids</taxon>
        <taxon>Fabales</taxon>
        <taxon>Fabaceae</taxon>
        <taxon>Papilionoideae</taxon>
        <taxon>50 kb inversion clade</taxon>
        <taxon>NPAAA clade</taxon>
        <taxon>Hologalegina</taxon>
        <taxon>IRL clade</taxon>
        <taxon>Trifolieae</taxon>
        <taxon>Trifolium</taxon>
    </lineage>
</organism>
<name>A0A2Z6NHJ9_TRISU</name>
<proteinExistence type="predicted"/>
<gene>
    <name evidence="1" type="ORF">TSUD_315940</name>
</gene>
<evidence type="ECO:0000313" key="2">
    <source>
        <dbReference type="Proteomes" id="UP000242715"/>
    </source>
</evidence>
<sequence>MSTCLASDVKNLSYHFFFVGPDAMFVSSSGIFGTCTCSDFCWNLFGGLDRLVAGCVLQYVV</sequence>
<accession>A0A2Z6NHJ9</accession>
<protein>
    <submittedName>
        <fullName evidence="1">Uncharacterized protein</fullName>
    </submittedName>
</protein>